<feature type="compositionally biased region" description="Basic and acidic residues" evidence="4">
    <location>
        <begin position="106"/>
        <end position="119"/>
    </location>
</feature>
<feature type="compositionally biased region" description="Basic and acidic residues" evidence="4">
    <location>
        <begin position="38"/>
        <end position="66"/>
    </location>
</feature>
<accession>A0A1A8YR52</accession>
<evidence type="ECO:0000256" key="2">
    <source>
        <dbReference type="PROSITE-ProRule" id="PRU00117"/>
    </source>
</evidence>
<feature type="compositionally biased region" description="Basic and acidic residues" evidence="4">
    <location>
        <begin position="166"/>
        <end position="181"/>
    </location>
</feature>
<reference evidence="8 9" key="1">
    <citation type="submission" date="2016-05" db="EMBL/GenBank/DDBJ databases">
        <authorList>
            <person name="Naeem Raeece"/>
        </authorList>
    </citation>
    <scope>NUCLEOTIDE SEQUENCE [LARGE SCALE GENOMIC DNA]</scope>
</reference>
<proteinExistence type="predicted"/>
<evidence type="ECO:0000313" key="6">
    <source>
        <dbReference type="EMBL" id="SBT34102.1"/>
    </source>
</evidence>
<dbReference type="GO" id="GO:0003723">
    <property type="term" value="F:RNA binding"/>
    <property type="evidence" value="ECO:0007669"/>
    <property type="project" value="UniProtKB-UniRule"/>
</dbReference>
<evidence type="ECO:0000256" key="4">
    <source>
        <dbReference type="SAM" id="MobiDB-lite"/>
    </source>
</evidence>
<evidence type="ECO:0000256" key="3">
    <source>
        <dbReference type="SAM" id="Coils"/>
    </source>
</evidence>
<protein>
    <submittedName>
        <fullName evidence="6">PRE-binding protein, putative (PREBP)</fullName>
    </submittedName>
</protein>
<dbReference type="EMBL" id="FLRD01000065">
    <property type="protein sequence ID" value="SBT34102.1"/>
    <property type="molecule type" value="Genomic_DNA"/>
</dbReference>
<feature type="region of interest" description="Disordered" evidence="4">
    <location>
        <begin position="970"/>
        <end position="1001"/>
    </location>
</feature>
<dbReference type="Proteomes" id="UP000078555">
    <property type="component" value="Unassembled WGS sequence"/>
</dbReference>
<dbReference type="Gene3D" id="3.30.310.210">
    <property type="match status" value="1"/>
</dbReference>
<dbReference type="CDD" id="cd00105">
    <property type="entry name" value="KH-I"/>
    <property type="match status" value="1"/>
</dbReference>
<evidence type="ECO:0000256" key="1">
    <source>
        <dbReference type="ARBA" id="ARBA00022737"/>
    </source>
</evidence>
<feature type="compositionally biased region" description="Polar residues" evidence="4">
    <location>
        <begin position="27"/>
        <end position="37"/>
    </location>
</feature>
<dbReference type="Proteomes" id="UP000078550">
    <property type="component" value="Unassembled WGS sequence"/>
</dbReference>
<feature type="region of interest" description="Disordered" evidence="4">
    <location>
        <begin position="1"/>
        <end position="253"/>
    </location>
</feature>
<organism evidence="6 9">
    <name type="scientific">Plasmodium ovale wallikeri</name>
    <dbReference type="NCBI Taxonomy" id="864142"/>
    <lineage>
        <taxon>Eukaryota</taxon>
        <taxon>Sar</taxon>
        <taxon>Alveolata</taxon>
        <taxon>Apicomplexa</taxon>
        <taxon>Aconoidasida</taxon>
        <taxon>Haemosporida</taxon>
        <taxon>Plasmodiidae</taxon>
        <taxon>Plasmodium</taxon>
        <taxon>Plasmodium (Plasmodium)</taxon>
    </lineage>
</organism>
<keyword evidence="9" id="KW-1185">Reference proteome</keyword>
<feature type="domain" description="K Homology" evidence="5">
    <location>
        <begin position="563"/>
        <end position="630"/>
    </location>
</feature>
<dbReference type="EMBL" id="FLRE01000082">
    <property type="protein sequence ID" value="SBT34586.1"/>
    <property type="molecule type" value="Genomic_DNA"/>
</dbReference>
<keyword evidence="2" id="KW-0694">RNA-binding</keyword>
<feature type="region of interest" description="Disordered" evidence="4">
    <location>
        <begin position="912"/>
        <end position="950"/>
    </location>
</feature>
<sequence length="1001" mass="114962">MHFITKMGRKAKAAATGTVEKKAVNDNVASGSSAKDNTSNDKKHGGSKLNEKNGKNENNDKNDKKVNGKGTELTTNVQINGNVQNKKDKDMESKKINNVEENCIIKNKDNNKLNNKEDTNNTTSKKKKANKNQKKEEGLNKNNEDTTQEKSTSENSTPQAKGKNAKKNEELKKKGKNETEVNSRNSSIHKDAKKDVKKDVKKDAKKDAAKGATKDATNEVKKEDPKKDATNEAKKEDPKKDMKKDLKLKEDERKKIENELNKKFLKLTKQDNYKNINDKIEGEEKRKNEFEALIGSINTSISKINAQTARPINMKMSSADVENKCKEAKLKKKKINPKSEEEVEEVNTYINYLEEQLYITKNYESFKNFQNRLITLKKSCEEKLKENVKSLNDIKVQEKKLRFVDKIIKMKKEKQNVVVKETDIVNKEFSLTNDKYSSLIKPYNFLNRIQNKYFVYIDKVSNNNFENKVSLLLSGCKEDIENFISHLKNIDFTEKNYVNLSNRVFKIMINMCEGSFKKMEEDTNVFIHIDNETLYYCGMKDDVETLKELIEKATTNEKNSSTKNISKNIKLDSVLARGFNKGLLKEIENKTNTSIRINYDAQTFEASATIRGNKNTDIDEAEEKLNEILKNLETEFVEFEEREIFALYKRCAYELNDIRMNLNLFVIRHDNGISLVGKRENITKALEILDYAKNVISNKSVKKKLTEEEAFLFNANFRNHIKTQTGAEVKIFNKLNYKELNISGNKNDIDNAIEMVEELLKKKKCVEVELNEKVIAVLLSAKAQKIKEIEKDTSTSIQINKSTYVAQIYGHEDSIHLAKDILENLVQTEVKDNNPVPNNLYITVEMTVDTEYIGSIIGKKGRTINKIQEDTFAKKIHIDKETKKVFIHGTQKTVEAAQKEILKILKRSKEENSYNMDRSKYPNSSTSPYRKTYKSANPGRSNYRSNSSKNGVYINMNDEKAFPSLHDVSTMQTKKTKKAINQANQKKQEESQLEVNNDENK</sequence>
<dbReference type="InterPro" id="IPR036612">
    <property type="entry name" value="KH_dom_type_1_sf"/>
</dbReference>
<keyword evidence="3" id="KW-0175">Coiled coil</keyword>
<feature type="compositionally biased region" description="Polar residues" evidence="4">
    <location>
        <begin position="72"/>
        <end position="84"/>
    </location>
</feature>
<dbReference type="SUPFAM" id="SSF54791">
    <property type="entry name" value="Eukaryotic type KH-domain (KH-domain type I)"/>
    <property type="match status" value="2"/>
</dbReference>
<evidence type="ECO:0000259" key="5">
    <source>
        <dbReference type="SMART" id="SM00322"/>
    </source>
</evidence>
<dbReference type="PROSITE" id="PS50084">
    <property type="entry name" value="KH_TYPE_1"/>
    <property type="match status" value="2"/>
</dbReference>
<evidence type="ECO:0000313" key="8">
    <source>
        <dbReference type="Proteomes" id="UP000078550"/>
    </source>
</evidence>
<feature type="compositionally biased region" description="Basic and acidic residues" evidence="4">
    <location>
        <begin position="188"/>
        <end position="253"/>
    </location>
</feature>
<evidence type="ECO:0000313" key="9">
    <source>
        <dbReference type="Proteomes" id="UP000078555"/>
    </source>
</evidence>
<dbReference type="AlphaFoldDB" id="A0A1A8YR52"/>
<dbReference type="InterPro" id="IPR004088">
    <property type="entry name" value="KH_dom_type_1"/>
</dbReference>
<feature type="domain" description="K Homology" evidence="5">
    <location>
        <begin position="762"/>
        <end position="827"/>
    </location>
</feature>
<dbReference type="SMART" id="SM00322">
    <property type="entry name" value="KH"/>
    <property type="match status" value="3"/>
</dbReference>
<feature type="coiled-coil region" evidence="3">
    <location>
        <begin position="611"/>
        <end position="642"/>
    </location>
</feature>
<dbReference type="Pfam" id="PF24641">
    <property type="entry name" value="KH_DEAH11_2nd"/>
    <property type="match status" value="1"/>
</dbReference>
<gene>
    <name evidence="6" type="ORF">POVWA1_020510</name>
    <name evidence="7" type="ORF">POVWA2_020690</name>
</gene>
<feature type="compositionally biased region" description="Basic and acidic residues" evidence="4">
    <location>
        <begin position="85"/>
        <end position="98"/>
    </location>
</feature>
<keyword evidence="1" id="KW-0677">Repeat</keyword>
<evidence type="ECO:0000313" key="7">
    <source>
        <dbReference type="EMBL" id="SBT34586.1"/>
    </source>
</evidence>
<dbReference type="InterPro" id="IPR056247">
    <property type="entry name" value="KH_DEAH11/12_2nd"/>
</dbReference>
<dbReference type="Pfam" id="PF00013">
    <property type="entry name" value="KH_1"/>
    <property type="match status" value="1"/>
</dbReference>
<feature type="domain" description="K Homology" evidence="5">
    <location>
        <begin position="840"/>
        <end position="906"/>
    </location>
</feature>
<reference evidence="6" key="2">
    <citation type="submission" date="2016-05" db="EMBL/GenBank/DDBJ databases">
        <authorList>
            <person name="Lavstsen T."/>
            <person name="Jespersen J.S."/>
        </authorList>
    </citation>
    <scope>NUCLEOTIDE SEQUENCE [LARGE SCALE GENOMIC DNA]</scope>
</reference>
<feature type="compositionally biased region" description="Basic and acidic residues" evidence="4">
    <location>
        <begin position="133"/>
        <end position="152"/>
    </location>
</feature>
<dbReference type="InterPro" id="IPR004087">
    <property type="entry name" value="KH_dom"/>
</dbReference>
<dbReference type="PANTHER" id="PTHR10288">
    <property type="entry name" value="KH DOMAIN CONTAINING RNA BINDING PROTEIN"/>
    <property type="match status" value="1"/>
</dbReference>
<name>A0A1A8YR52_PLAOA</name>
<feature type="compositionally biased region" description="Polar residues" evidence="4">
    <location>
        <begin position="921"/>
        <end position="950"/>
    </location>
</feature>